<evidence type="ECO:0000256" key="1">
    <source>
        <dbReference type="ARBA" id="ARBA00023002"/>
    </source>
</evidence>
<dbReference type="PANTHER" id="PTHR30466">
    <property type="entry name" value="FLAVIN REDUCTASE"/>
    <property type="match status" value="1"/>
</dbReference>
<evidence type="ECO:0000313" key="5">
    <source>
        <dbReference type="Proteomes" id="UP001596137"/>
    </source>
</evidence>
<dbReference type="EMBL" id="JBHSRF010000017">
    <property type="protein sequence ID" value="MFC6082432.1"/>
    <property type="molecule type" value="Genomic_DNA"/>
</dbReference>
<dbReference type="SUPFAM" id="SSF50475">
    <property type="entry name" value="FMN-binding split barrel"/>
    <property type="match status" value="1"/>
</dbReference>
<dbReference type="Pfam" id="PF01613">
    <property type="entry name" value="Flavin_Reduct"/>
    <property type="match status" value="1"/>
</dbReference>
<sequence length="207" mass="21536">MSCDHSVTTPGDNHRARALPNGHLPGATVPAAQQPPPAGPESDIDTATFRAAFRRHAAGVVVITADAGPGPVGFTATSLTSASLNPPLLTFGLSTTASSWPALAAAESIVVHFLAADQHQIAQRFATSGIDRFAPPTRWSRLATGEPLLDDAPTYLRALIDRRLPVGDHHLIVARVVGAAAIGDHQPLIYHSGAYNTPSVPGQSSAR</sequence>
<dbReference type="Proteomes" id="UP001596137">
    <property type="component" value="Unassembled WGS sequence"/>
</dbReference>
<keyword evidence="5" id="KW-1185">Reference proteome</keyword>
<comment type="caution">
    <text evidence="4">The sequence shown here is derived from an EMBL/GenBank/DDBJ whole genome shotgun (WGS) entry which is preliminary data.</text>
</comment>
<protein>
    <submittedName>
        <fullName evidence="4">Flavin reductase family protein</fullName>
        <ecNumber evidence="4">1.-.-.-</ecNumber>
    </submittedName>
</protein>
<reference evidence="5" key="1">
    <citation type="journal article" date="2019" name="Int. J. Syst. Evol. Microbiol.">
        <title>The Global Catalogue of Microorganisms (GCM) 10K type strain sequencing project: providing services to taxonomists for standard genome sequencing and annotation.</title>
        <authorList>
            <consortium name="The Broad Institute Genomics Platform"/>
            <consortium name="The Broad Institute Genome Sequencing Center for Infectious Disease"/>
            <person name="Wu L."/>
            <person name="Ma J."/>
        </authorList>
    </citation>
    <scope>NUCLEOTIDE SEQUENCE [LARGE SCALE GENOMIC DNA]</scope>
    <source>
        <strain evidence="5">JCM 30346</strain>
    </source>
</reference>
<name>A0ABW1NIU1_9ACTN</name>
<evidence type="ECO:0000256" key="2">
    <source>
        <dbReference type="SAM" id="MobiDB-lite"/>
    </source>
</evidence>
<accession>A0ABW1NIU1</accession>
<dbReference type="EC" id="1.-.-.-" evidence="4"/>
<dbReference type="SMART" id="SM00903">
    <property type="entry name" value="Flavin_Reduct"/>
    <property type="match status" value="1"/>
</dbReference>
<evidence type="ECO:0000259" key="3">
    <source>
        <dbReference type="SMART" id="SM00903"/>
    </source>
</evidence>
<feature type="region of interest" description="Disordered" evidence="2">
    <location>
        <begin position="1"/>
        <end position="43"/>
    </location>
</feature>
<dbReference type="RefSeq" id="WP_380752439.1">
    <property type="nucleotide sequence ID" value="NZ_JBHSRF010000017.1"/>
</dbReference>
<feature type="compositionally biased region" description="Polar residues" evidence="2">
    <location>
        <begin position="1"/>
        <end position="11"/>
    </location>
</feature>
<proteinExistence type="predicted"/>
<evidence type="ECO:0000313" key="4">
    <source>
        <dbReference type="EMBL" id="MFC6082432.1"/>
    </source>
</evidence>
<gene>
    <name evidence="4" type="ORF">ACFP1K_14800</name>
</gene>
<dbReference type="InterPro" id="IPR050268">
    <property type="entry name" value="NADH-dep_flavin_reductase"/>
</dbReference>
<dbReference type="InterPro" id="IPR012349">
    <property type="entry name" value="Split_barrel_FMN-bd"/>
</dbReference>
<dbReference type="InterPro" id="IPR002563">
    <property type="entry name" value="Flavin_Rdtase-like_dom"/>
</dbReference>
<keyword evidence="1 4" id="KW-0560">Oxidoreductase</keyword>
<feature type="domain" description="Flavin reductase like" evidence="3">
    <location>
        <begin position="53"/>
        <end position="197"/>
    </location>
</feature>
<dbReference type="Gene3D" id="2.30.110.10">
    <property type="entry name" value="Electron Transport, Fmn-binding Protein, Chain A"/>
    <property type="match status" value="1"/>
</dbReference>
<dbReference type="GO" id="GO:0016491">
    <property type="term" value="F:oxidoreductase activity"/>
    <property type="evidence" value="ECO:0007669"/>
    <property type="project" value="UniProtKB-KW"/>
</dbReference>
<organism evidence="4 5">
    <name type="scientific">Sphaerisporangium aureirubrum</name>
    <dbReference type="NCBI Taxonomy" id="1544736"/>
    <lineage>
        <taxon>Bacteria</taxon>
        <taxon>Bacillati</taxon>
        <taxon>Actinomycetota</taxon>
        <taxon>Actinomycetes</taxon>
        <taxon>Streptosporangiales</taxon>
        <taxon>Streptosporangiaceae</taxon>
        <taxon>Sphaerisporangium</taxon>
    </lineage>
</organism>
<dbReference type="PANTHER" id="PTHR30466:SF1">
    <property type="entry name" value="FMN REDUCTASE (NADH) RUTF"/>
    <property type="match status" value="1"/>
</dbReference>